<evidence type="ECO:0000313" key="2">
    <source>
        <dbReference type="EMBL" id="SIS44021.1"/>
    </source>
</evidence>
<accession>A0A1N7J471</accession>
<reference evidence="3" key="1">
    <citation type="submission" date="2017-01" db="EMBL/GenBank/DDBJ databases">
        <authorList>
            <person name="Varghese N."/>
            <person name="Submissions S."/>
        </authorList>
    </citation>
    <scope>NUCLEOTIDE SEQUENCE [LARGE SCALE GENOMIC DNA]</scope>
    <source>
        <strain evidence="3">DSM 22306</strain>
    </source>
</reference>
<keyword evidence="1" id="KW-0732">Signal</keyword>
<evidence type="ECO:0000313" key="3">
    <source>
        <dbReference type="Proteomes" id="UP000185999"/>
    </source>
</evidence>
<dbReference type="Proteomes" id="UP000185999">
    <property type="component" value="Unassembled WGS sequence"/>
</dbReference>
<dbReference type="RefSeq" id="WP_054342746.1">
    <property type="nucleotide sequence ID" value="NZ_FTOE01000001.1"/>
</dbReference>
<gene>
    <name evidence="2" type="ORF">SAMN05421760_101567</name>
</gene>
<dbReference type="AlphaFoldDB" id="A0A1N7J471"/>
<evidence type="ECO:0000256" key="1">
    <source>
        <dbReference type="SAM" id="SignalP"/>
    </source>
</evidence>
<dbReference type="EMBL" id="FTOE01000001">
    <property type="protein sequence ID" value="SIS44021.1"/>
    <property type="molecule type" value="Genomic_DNA"/>
</dbReference>
<feature type="chain" id="PRO_5009942922" evidence="1">
    <location>
        <begin position="24"/>
        <end position="105"/>
    </location>
</feature>
<dbReference type="STRING" id="619304.SAMN05421760_101567"/>
<name>A0A1N7J471_9GAMM</name>
<keyword evidence="3" id="KW-1185">Reference proteome</keyword>
<dbReference type="OrthoDB" id="9845004at2"/>
<proteinExistence type="predicted"/>
<sequence length="105" mass="11198">MKTFTQTIALTSILFAASAIASAEGLAPPMHSTELNMSYPSTMMAGKHGHPADLYQNTLSKSSTERQMGQGSFSTPHLADFCVITDLSVALNEHSVENHLGGKQC</sequence>
<feature type="signal peptide" evidence="1">
    <location>
        <begin position="1"/>
        <end position="23"/>
    </location>
</feature>
<protein>
    <submittedName>
        <fullName evidence="2">Uncharacterized protein</fullName>
    </submittedName>
</protein>
<organism evidence="2 3">
    <name type="scientific">Neptunomonas antarctica</name>
    <dbReference type="NCBI Taxonomy" id="619304"/>
    <lineage>
        <taxon>Bacteria</taxon>
        <taxon>Pseudomonadati</taxon>
        <taxon>Pseudomonadota</taxon>
        <taxon>Gammaproteobacteria</taxon>
        <taxon>Oceanospirillales</taxon>
        <taxon>Oceanospirillaceae</taxon>
        <taxon>Neptunomonas</taxon>
    </lineage>
</organism>